<dbReference type="PANTHER" id="PTHR39203">
    <property type="entry name" value="CYTOPLASMIC PROTEIN-RELATED"/>
    <property type="match status" value="1"/>
</dbReference>
<accession>A0A399NQH0</accession>
<protein>
    <submittedName>
        <fullName evidence="2">ASCH domain-containing protein</fullName>
    </submittedName>
</protein>
<dbReference type="SMART" id="SM01022">
    <property type="entry name" value="ASCH"/>
    <property type="match status" value="1"/>
</dbReference>
<dbReference type="InterPro" id="IPR007374">
    <property type="entry name" value="ASCH_domain"/>
</dbReference>
<dbReference type="InterPro" id="IPR015947">
    <property type="entry name" value="PUA-like_sf"/>
</dbReference>
<name>A0A399NQH0_9MICO</name>
<dbReference type="Proteomes" id="UP000266298">
    <property type="component" value="Unassembled WGS sequence"/>
</dbReference>
<feature type="domain" description="ASCH" evidence="1">
    <location>
        <begin position="14"/>
        <end position="139"/>
    </location>
</feature>
<comment type="caution">
    <text evidence="2">The sequence shown here is derived from an EMBL/GenBank/DDBJ whole genome shotgun (WGS) entry which is preliminary data.</text>
</comment>
<proteinExistence type="predicted"/>
<evidence type="ECO:0000313" key="2">
    <source>
        <dbReference type="EMBL" id="RII96413.1"/>
    </source>
</evidence>
<dbReference type="AlphaFoldDB" id="A0A399NQH0"/>
<dbReference type="CDD" id="cd06553">
    <property type="entry name" value="ASCH_Ef3133_like"/>
    <property type="match status" value="1"/>
</dbReference>
<dbReference type="RefSeq" id="WP_043585493.1">
    <property type="nucleotide sequence ID" value="NZ_QWEC01000192.1"/>
</dbReference>
<evidence type="ECO:0000313" key="3">
    <source>
        <dbReference type="Proteomes" id="UP000266298"/>
    </source>
</evidence>
<dbReference type="InterPro" id="IPR009326">
    <property type="entry name" value="DUF984"/>
</dbReference>
<organism evidence="2 3">
    <name type="scientific">Clavibacter michiganensis</name>
    <dbReference type="NCBI Taxonomy" id="28447"/>
    <lineage>
        <taxon>Bacteria</taxon>
        <taxon>Bacillati</taxon>
        <taxon>Actinomycetota</taxon>
        <taxon>Actinomycetes</taxon>
        <taxon>Micrococcales</taxon>
        <taxon>Microbacteriaceae</taxon>
        <taxon>Clavibacter</taxon>
    </lineage>
</organism>
<dbReference type="Pfam" id="PF04266">
    <property type="entry name" value="ASCH"/>
    <property type="match status" value="1"/>
</dbReference>
<dbReference type="Gene3D" id="3.10.400.10">
    <property type="entry name" value="Sulfate adenylyltransferase"/>
    <property type="match status" value="1"/>
</dbReference>
<sequence>MTTTPEPDLPPVEFAFPGPLRDQLVGAIVSGEKTSTSSLLIQYDADEEELPVVGSRGAVIDSAGRPVLVIETTAVEIARLADVPLAHAVDEGEGFTTVAEWRSGHEGFCTSAEVLAELPEGFVLDDDTEIVMERFRVVGTADRPA</sequence>
<dbReference type="EMBL" id="QWEC01000192">
    <property type="protein sequence ID" value="RII96413.1"/>
    <property type="molecule type" value="Genomic_DNA"/>
</dbReference>
<dbReference type="PANTHER" id="PTHR39203:SF1">
    <property type="entry name" value="CYTOPLASMIC PROTEIN"/>
    <property type="match status" value="1"/>
</dbReference>
<evidence type="ECO:0000259" key="1">
    <source>
        <dbReference type="SMART" id="SM01022"/>
    </source>
</evidence>
<dbReference type="SUPFAM" id="SSF88697">
    <property type="entry name" value="PUA domain-like"/>
    <property type="match status" value="1"/>
</dbReference>
<dbReference type="PIRSF" id="PIRSF021320">
    <property type="entry name" value="DUF984"/>
    <property type="match status" value="1"/>
</dbReference>
<reference evidence="2 3" key="1">
    <citation type="submission" date="2018-08" db="EMBL/GenBank/DDBJ databases">
        <title>Genome Sequence of Clavibacter michiganensis Subspecies type strains, and the Atypical Peach-Colored Strains Isolated from Tomato.</title>
        <authorList>
            <person name="Osdaghi E."/>
            <person name="Portier P."/>
            <person name="Briand M."/>
            <person name="Jacques M.-A."/>
        </authorList>
    </citation>
    <scope>NUCLEOTIDE SEQUENCE [LARGE SCALE GENOMIC DNA]</scope>
    <source>
        <strain evidence="2 3">CFBP 7493</strain>
    </source>
</reference>
<gene>
    <name evidence="2" type="ORF">DZF96_11505</name>
</gene>